<dbReference type="Proteomes" id="UP000323917">
    <property type="component" value="Chromosome"/>
</dbReference>
<dbReference type="Pfam" id="PF00697">
    <property type="entry name" value="PRAI"/>
    <property type="match status" value="1"/>
</dbReference>
<sequence length="295" mass="31847">MGGYNASPGEREASINLAGQGYSRTSIGNPRRLAPLRRLETRLLDLTIFSRTMHNPQCLAETHLRADQVMLRIKICGITSTADARAAVEAGADAIGLNFYRGSKRYVTPEKAQDIVSDLAASVAKVGVFVNSSVSEVNQIAQSVGLDWVQLHGDEPPEFLSQVSSEKHILRVYRLESSELTPVTTDLAACQVSGRMPDAILVDSVVPGEYGGTGKKGSVIHFKRDRIRSQDLLFSMPVLLAGGLTPENVGEAIRDSCPEGVDVASGVESSPGVKDPELVKRFVAEAQYALEQLKR</sequence>
<dbReference type="GO" id="GO:0000162">
    <property type="term" value="P:L-tryptophan biosynthetic process"/>
    <property type="evidence" value="ECO:0007669"/>
    <property type="project" value="UniProtKB-UniRule"/>
</dbReference>
<dbReference type="UniPathway" id="UPA00035">
    <property type="reaction ID" value="UER00042"/>
</dbReference>
<gene>
    <name evidence="9 11" type="primary">trpF</name>
    <name evidence="11" type="ORF">Pr1d_15090</name>
</gene>
<dbReference type="GO" id="GO:0004640">
    <property type="term" value="F:phosphoribosylanthranilate isomerase activity"/>
    <property type="evidence" value="ECO:0007669"/>
    <property type="project" value="UniProtKB-UniRule"/>
</dbReference>
<keyword evidence="6 9" id="KW-0822">Tryptophan biosynthesis</keyword>
<dbReference type="EC" id="5.3.1.24" evidence="3 9"/>
<keyword evidence="7 9" id="KW-0057">Aromatic amino acid biosynthesis</keyword>
<dbReference type="HAMAP" id="MF_00135">
    <property type="entry name" value="PRAI"/>
    <property type="match status" value="1"/>
</dbReference>
<dbReference type="OrthoDB" id="9786954at2"/>
<dbReference type="Gene3D" id="3.20.20.70">
    <property type="entry name" value="Aldolase class I"/>
    <property type="match status" value="1"/>
</dbReference>
<name>A0A5B9QBE1_9BACT</name>
<evidence type="ECO:0000256" key="4">
    <source>
        <dbReference type="ARBA" id="ARBA00022272"/>
    </source>
</evidence>
<keyword evidence="8 9" id="KW-0413">Isomerase</keyword>
<evidence type="ECO:0000313" key="12">
    <source>
        <dbReference type="Proteomes" id="UP000323917"/>
    </source>
</evidence>
<dbReference type="EMBL" id="CP042913">
    <property type="protein sequence ID" value="QEG34236.1"/>
    <property type="molecule type" value="Genomic_DNA"/>
</dbReference>
<accession>A0A5B9QBE1</accession>
<feature type="domain" description="N-(5'phosphoribosyl) anthranilate isomerase (PRAI)" evidence="10">
    <location>
        <begin position="73"/>
        <end position="284"/>
    </location>
</feature>
<keyword evidence="12" id="KW-1185">Reference proteome</keyword>
<dbReference type="InterPro" id="IPR013785">
    <property type="entry name" value="Aldolase_TIM"/>
</dbReference>
<evidence type="ECO:0000256" key="6">
    <source>
        <dbReference type="ARBA" id="ARBA00022822"/>
    </source>
</evidence>
<comment type="pathway">
    <text evidence="2 9">Amino-acid biosynthesis; L-tryptophan biosynthesis; L-tryptophan from chorismate: step 3/5.</text>
</comment>
<dbReference type="PANTHER" id="PTHR42894">
    <property type="entry name" value="N-(5'-PHOSPHORIBOSYL)ANTHRANILATE ISOMERASE"/>
    <property type="match status" value="1"/>
</dbReference>
<evidence type="ECO:0000256" key="1">
    <source>
        <dbReference type="ARBA" id="ARBA00001164"/>
    </source>
</evidence>
<dbReference type="InterPro" id="IPR011060">
    <property type="entry name" value="RibuloseP-bd_barrel"/>
</dbReference>
<evidence type="ECO:0000256" key="9">
    <source>
        <dbReference type="HAMAP-Rule" id="MF_00135"/>
    </source>
</evidence>
<keyword evidence="5 9" id="KW-0028">Amino-acid biosynthesis</keyword>
<evidence type="ECO:0000259" key="10">
    <source>
        <dbReference type="Pfam" id="PF00697"/>
    </source>
</evidence>
<dbReference type="InterPro" id="IPR044643">
    <property type="entry name" value="TrpF_fam"/>
</dbReference>
<dbReference type="InterPro" id="IPR001240">
    <property type="entry name" value="PRAI_dom"/>
</dbReference>
<evidence type="ECO:0000256" key="8">
    <source>
        <dbReference type="ARBA" id="ARBA00023235"/>
    </source>
</evidence>
<evidence type="ECO:0000256" key="2">
    <source>
        <dbReference type="ARBA" id="ARBA00004664"/>
    </source>
</evidence>
<organism evidence="11 12">
    <name type="scientific">Bythopirellula goksoeyrii</name>
    <dbReference type="NCBI Taxonomy" id="1400387"/>
    <lineage>
        <taxon>Bacteria</taxon>
        <taxon>Pseudomonadati</taxon>
        <taxon>Planctomycetota</taxon>
        <taxon>Planctomycetia</taxon>
        <taxon>Pirellulales</taxon>
        <taxon>Lacipirellulaceae</taxon>
        <taxon>Bythopirellula</taxon>
    </lineage>
</organism>
<proteinExistence type="inferred from homology"/>
<evidence type="ECO:0000256" key="3">
    <source>
        <dbReference type="ARBA" id="ARBA00012572"/>
    </source>
</evidence>
<evidence type="ECO:0000256" key="5">
    <source>
        <dbReference type="ARBA" id="ARBA00022605"/>
    </source>
</evidence>
<comment type="catalytic activity">
    <reaction evidence="1 9">
        <text>N-(5-phospho-beta-D-ribosyl)anthranilate = 1-(2-carboxyphenylamino)-1-deoxy-D-ribulose 5-phosphate</text>
        <dbReference type="Rhea" id="RHEA:21540"/>
        <dbReference type="ChEBI" id="CHEBI:18277"/>
        <dbReference type="ChEBI" id="CHEBI:58613"/>
        <dbReference type="EC" id="5.3.1.24"/>
    </reaction>
</comment>
<evidence type="ECO:0000256" key="7">
    <source>
        <dbReference type="ARBA" id="ARBA00023141"/>
    </source>
</evidence>
<dbReference type="SUPFAM" id="SSF51366">
    <property type="entry name" value="Ribulose-phoshate binding barrel"/>
    <property type="match status" value="1"/>
</dbReference>
<evidence type="ECO:0000313" key="11">
    <source>
        <dbReference type="EMBL" id="QEG34236.1"/>
    </source>
</evidence>
<dbReference type="AlphaFoldDB" id="A0A5B9QBE1"/>
<dbReference type="PANTHER" id="PTHR42894:SF1">
    <property type="entry name" value="N-(5'-PHOSPHORIBOSYL)ANTHRANILATE ISOMERASE"/>
    <property type="match status" value="1"/>
</dbReference>
<reference evidence="11 12" key="1">
    <citation type="submission" date="2019-08" db="EMBL/GenBank/DDBJ databases">
        <title>Deep-cultivation of Planctomycetes and their phenomic and genomic characterization uncovers novel biology.</title>
        <authorList>
            <person name="Wiegand S."/>
            <person name="Jogler M."/>
            <person name="Boedeker C."/>
            <person name="Pinto D."/>
            <person name="Vollmers J."/>
            <person name="Rivas-Marin E."/>
            <person name="Kohn T."/>
            <person name="Peeters S.H."/>
            <person name="Heuer A."/>
            <person name="Rast P."/>
            <person name="Oberbeckmann S."/>
            <person name="Bunk B."/>
            <person name="Jeske O."/>
            <person name="Meyerdierks A."/>
            <person name="Storesund J.E."/>
            <person name="Kallscheuer N."/>
            <person name="Luecker S."/>
            <person name="Lage O.M."/>
            <person name="Pohl T."/>
            <person name="Merkel B.J."/>
            <person name="Hornburger P."/>
            <person name="Mueller R.-W."/>
            <person name="Bruemmer F."/>
            <person name="Labrenz M."/>
            <person name="Spormann A.M."/>
            <person name="Op den Camp H."/>
            <person name="Overmann J."/>
            <person name="Amann R."/>
            <person name="Jetten M.S.M."/>
            <person name="Mascher T."/>
            <person name="Medema M.H."/>
            <person name="Devos D.P."/>
            <person name="Kaster A.-K."/>
            <person name="Ovreas L."/>
            <person name="Rohde M."/>
            <person name="Galperin M.Y."/>
            <person name="Jogler C."/>
        </authorList>
    </citation>
    <scope>NUCLEOTIDE SEQUENCE [LARGE SCALE GENOMIC DNA]</scope>
    <source>
        <strain evidence="11 12">Pr1d</strain>
    </source>
</reference>
<protein>
    <recommendedName>
        <fullName evidence="4 9">N-(5'-phosphoribosyl)anthranilate isomerase</fullName>
        <shortName evidence="9">PRAI</shortName>
        <ecNumber evidence="3 9">5.3.1.24</ecNumber>
    </recommendedName>
</protein>
<comment type="similarity">
    <text evidence="9">Belongs to the TrpF family.</text>
</comment>
<dbReference type="KEGG" id="bgok:Pr1d_15090"/>
<dbReference type="CDD" id="cd00405">
    <property type="entry name" value="PRAI"/>
    <property type="match status" value="1"/>
</dbReference>